<evidence type="ECO:0000259" key="2">
    <source>
        <dbReference type="SMART" id="SM00014"/>
    </source>
</evidence>
<dbReference type="SUPFAM" id="SSF48317">
    <property type="entry name" value="Acid phosphatase/Vanadium-dependent haloperoxidase"/>
    <property type="match status" value="1"/>
</dbReference>
<dbReference type="SMART" id="SM00014">
    <property type="entry name" value="acidPPc"/>
    <property type="match status" value="1"/>
</dbReference>
<dbReference type="Pfam" id="PF01569">
    <property type="entry name" value="PAP2"/>
    <property type="match status" value="1"/>
</dbReference>
<dbReference type="AlphaFoldDB" id="A0A1L3MS84"/>
<evidence type="ECO:0000313" key="3">
    <source>
        <dbReference type="EMBL" id="APH05124.1"/>
    </source>
</evidence>
<gene>
    <name evidence="3" type="ORF">A9C19_10375</name>
</gene>
<dbReference type="PANTHER" id="PTHR14969">
    <property type="entry name" value="SPHINGOSINE-1-PHOSPHATE PHOSPHOHYDROLASE"/>
    <property type="match status" value="1"/>
</dbReference>
<evidence type="ECO:0000256" key="1">
    <source>
        <dbReference type="SAM" id="Phobius"/>
    </source>
</evidence>
<accession>A0A1L3MS84</accession>
<dbReference type="Proteomes" id="UP000181936">
    <property type="component" value="Chromosome"/>
</dbReference>
<feature type="domain" description="Phosphatidic acid phosphatase type 2/haloperoxidase" evidence="2">
    <location>
        <begin position="51"/>
        <end position="159"/>
    </location>
</feature>
<evidence type="ECO:0000313" key="4">
    <source>
        <dbReference type="Proteomes" id="UP000181936"/>
    </source>
</evidence>
<keyword evidence="1" id="KW-0812">Transmembrane</keyword>
<dbReference type="RefSeq" id="WP_072579917.1">
    <property type="nucleotide sequence ID" value="NZ_CP016020.1"/>
</dbReference>
<organism evidence="3 4">
    <name type="scientific">Bacillus weihaiensis</name>
    <dbReference type="NCBI Taxonomy" id="1547283"/>
    <lineage>
        <taxon>Bacteria</taxon>
        <taxon>Bacillati</taxon>
        <taxon>Bacillota</taxon>
        <taxon>Bacilli</taxon>
        <taxon>Bacillales</taxon>
        <taxon>Bacillaceae</taxon>
        <taxon>Bacillus</taxon>
    </lineage>
</organism>
<dbReference type="PANTHER" id="PTHR14969:SF13">
    <property type="entry name" value="AT30094P"/>
    <property type="match status" value="1"/>
</dbReference>
<keyword evidence="1" id="KW-0472">Membrane</keyword>
<reference evidence="3 4" key="1">
    <citation type="journal article" date="2016" name="Sci. Rep.">
        <title>Complete genome sequence and transcriptomic analysis of a novel marine strain Bacillus weihaiensis reveals the mechanism of brown algae degradation.</title>
        <authorList>
            <person name="Zhu Y."/>
            <person name="Chen P."/>
            <person name="Bao Y."/>
            <person name="Men Y."/>
            <person name="Zeng Y."/>
            <person name="Yang J."/>
            <person name="Sun J."/>
            <person name="Sun Y."/>
        </authorList>
    </citation>
    <scope>NUCLEOTIDE SEQUENCE [LARGE SCALE GENOMIC DNA]</scope>
    <source>
        <strain evidence="3 4">Alg07</strain>
    </source>
</reference>
<dbReference type="OrthoDB" id="9789113at2"/>
<protein>
    <recommendedName>
        <fullName evidence="2">Phosphatidic acid phosphatase type 2/haloperoxidase domain-containing protein</fullName>
    </recommendedName>
</protein>
<name>A0A1L3MS84_9BACI</name>
<dbReference type="KEGG" id="bwh:A9C19_10375"/>
<keyword evidence="4" id="KW-1185">Reference proteome</keyword>
<feature type="transmembrane region" description="Helical" evidence="1">
    <location>
        <begin position="144"/>
        <end position="162"/>
    </location>
</feature>
<dbReference type="STRING" id="1547283.A9C19_10375"/>
<sequence length="169" mass="19467">MDKKLFLLINQLANKSVWMDRMMIYASNELRFLYPLAVCMLWIRKPKKIKIPSETLVSVLMCMLISNAIKKVKDLPRPFITRKANVLLTSKEDSSYISKHTILAFAVSTTIYLYNKGLGIFMYGFSTLIGISRVWTGVHYPFDILRSALLGSVVSIGFNRIMKKKGKWY</sequence>
<dbReference type="InterPro" id="IPR000326">
    <property type="entry name" value="PAP2/HPO"/>
</dbReference>
<dbReference type="EMBL" id="CP016020">
    <property type="protein sequence ID" value="APH05124.1"/>
    <property type="molecule type" value="Genomic_DNA"/>
</dbReference>
<feature type="transmembrane region" description="Helical" evidence="1">
    <location>
        <begin position="121"/>
        <end position="138"/>
    </location>
</feature>
<keyword evidence="1" id="KW-1133">Transmembrane helix</keyword>
<dbReference type="InterPro" id="IPR036938">
    <property type="entry name" value="PAP2/HPO_sf"/>
</dbReference>
<dbReference type="Gene3D" id="1.20.144.10">
    <property type="entry name" value="Phosphatidic acid phosphatase type 2/haloperoxidase"/>
    <property type="match status" value="1"/>
</dbReference>
<proteinExistence type="predicted"/>